<proteinExistence type="predicted"/>
<gene>
    <name evidence="1" type="ORF">M8818_001824</name>
</gene>
<evidence type="ECO:0000313" key="2">
    <source>
        <dbReference type="Proteomes" id="UP001320706"/>
    </source>
</evidence>
<name>A0ACC3SJV9_9PEZI</name>
<evidence type="ECO:0000313" key="1">
    <source>
        <dbReference type="EMBL" id="KAK8216861.1"/>
    </source>
</evidence>
<keyword evidence="2" id="KW-1185">Reference proteome</keyword>
<sequence length="238" mass="26461">MAAESARQLIQRHPLQRLESPSRGTSATLHALGLASFAYSFSYLILNPNPINASYGWHMQYLTIIGLFLAALTFTVGLLADLTLSSRLFTLKNTLSVASAPMEVLISLLYWSLRTIDQRLVLPEWAPVLDLKTDASFHAVPAIALTLDLLFFSPPYSVSVIPAFGLSSCIALAYWFWVEQCYAHNGFYPYPIFDEFGEKGRVALFVGSAAVMGLSTLCLKWLYGRVNGRRMDVRNKPS</sequence>
<organism evidence="1 2">
    <name type="scientific">Zalaria obscura</name>
    <dbReference type="NCBI Taxonomy" id="2024903"/>
    <lineage>
        <taxon>Eukaryota</taxon>
        <taxon>Fungi</taxon>
        <taxon>Dikarya</taxon>
        <taxon>Ascomycota</taxon>
        <taxon>Pezizomycotina</taxon>
        <taxon>Dothideomycetes</taxon>
        <taxon>Dothideomycetidae</taxon>
        <taxon>Dothideales</taxon>
        <taxon>Zalariaceae</taxon>
        <taxon>Zalaria</taxon>
    </lineage>
</organism>
<protein>
    <submittedName>
        <fullName evidence="1">Uncharacterized protein</fullName>
    </submittedName>
</protein>
<comment type="caution">
    <text evidence="1">The sequence shown here is derived from an EMBL/GenBank/DDBJ whole genome shotgun (WGS) entry which is preliminary data.</text>
</comment>
<dbReference type="Proteomes" id="UP001320706">
    <property type="component" value="Unassembled WGS sequence"/>
</dbReference>
<reference evidence="1" key="1">
    <citation type="submission" date="2024-02" db="EMBL/GenBank/DDBJ databases">
        <title>Metagenome Assembled Genome of Zalaria obscura JY119.</title>
        <authorList>
            <person name="Vighnesh L."/>
            <person name="Jagadeeshwari U."/>
            <person name="Venkata Ramana C."/>
            <person name="Sasikala C."/>
        </authorList>
    </citation>
    <scope>NUCLEOTIDE SEQUENCE</scope>
    <source>
        <strain evidence="1">JY119</strain>
    </source>
</reference>
<accession>A0ACC3SJV9</accession>
<dbReference type="EMBL" id="JAMKPW020000007">
    <property type="protein sequence ID" value="KAK8216861.1"/>
    <property type="molecule type" value="Genomic_DNA"/>
</dbReference>